<dbReference type="PANTHER" id="PTHR30461:SF2">
    <property type="entry name" value="SERINE RECOMBINASE PINE-RELATED"/>
    <property type="match status" value="1"/>
</dbReference>
<dbReference type="CDD" id="cd03768">
    <property type="entry name" value="SR_ResInv"/>
    <property type="match status" value="1"/>
</dbReference>
<dbReference type="InterPro" id="IPR006119">
    <property type="entry name" value="Resolv_N"/>
</dbReference>
<dbReference type="Gene3D" id="1.10.10.60">
    <property type="entry name" value="Homeodomain-like"/>
    <property type="match status" value="1"/>
</dbReference>
<dbReference type="InterPro" id="IPR036162">
    <property type="entry name" value="Resolvase-like_N_sf"/>
</dbReference>
<dbReference type="OrthoDB" id="3621759at2"/>
<dbReference type="PROSITE" id="PS51736">
    <property type="entry name" value="RECOMBINASES_3"/>
    <property type="match status" value="1"/>
</dbReference>
<evidence type="ECO:0000313" key="10">
    <source>
        <dbReference type="Proteomes" id="UP000006461"/>
    </source>
</evidence>
<evidence type="ECO:0000256" key="1">
    <source>
        <dbReference type="ARBA" id="ARBA00009913"/>
    </source>
</evidence>
<dbReference type="SUPFAM" id="SSF53041">
    <property type="entry name" value="Resolvase-like"/>
    <property type="match status" value="1"/>
</dbReference>
<dbReference type="InterPro" id="IPR006118">
    <property type="entry name" value="Recombinase_CS"/>
</dbReference>
<dbReference type="FunFam" id="3.40.50.1390:FF:000001">
    <property type="entry name" value="DNA recombinase"/>
    <property type="match status" value="1"/>
</dbReference>
<dbReference type="eggNOG" id="COG1961">
    <property type="taxonomic scope" value="Bacteria"/>
</dbReference>
<dbReference type="InterPro" id="IPR009057">
    <property type="entry name" value="Homeodomain-like_sf"/>
</dbReference>
<dbReference type="PANTHER" id="PTHR30461">
    <property type="entry name" value="DNA-INVERTASE FROM LAMBDOID PROPHAGE"/>
    <property type="match status" value="1"/>
</dbReference>
<dbReference type="GO" id="GO:0003677">
    <property type="term" value="F:DNA binding"/>
    <property type="evidence" value="ECO:0007669"/>
    <property type="project" value="UniProtKB-KW"/>
</dbReference>
<feature type="active site" description="O-(5'-phospho-DNA)-serine intermediate" evidence="5 6">
    <location>
        <position position="10"/>
    </location>
</feature>
<reference evidence="9 10" key="1">
    <citation type="journal article" date="2012" name="J. Bacteriol.">
        <title>Genome Sequence of Radiation-Resistant Modestobacter marinus Strain BC501, a Representative Actinobacterium That Thrives on Calcareous Stone Surfaces.</title>
        <authorList>
            <person name="Normand P."/>
            <person name="Gury J."/>
            <person name="Pujic P."/>
            <person name="Chouaia B."/>
            <person name="Crotti E."/>
            <person name="Brusetti L."/>
            <person name="Daffonchio D."/>
            <person name="Vacherie B."/>
            <person name="Barbe V."/>
            <person name="Medigue C."/>
            <person name="Calteau A."/>
            <person name="Ghodhbane-Gtari F."/>
            <person name="Essoussi I."/>
            <person name="Nouioui I."/>
            <person name="Abbassi-Ghozzi I."/>
            <person name="Gtari M."/>
        </authorList>
    </citation>
    <scope>NUCLEOTIDE SEQUENCE [LARGE SCALE GENOMIC DNA]</scope>
    <source>
        <strain evidence="10">BC 501</strain>
    </source>
</reference>
<protein>
    <submittedName>
        <fullName evidence="9">DNA-invertase hin (Modular protein)</fullName>
    </submittedName>
</protein>
<dbReference type="GO" id="GO:0000150">
    <property type="term" value="F:DNA strand exchange activity"/>
    <property type="evidence" value="ECO:0007669"/>
    <property type="project" value="InterPro"/>
</dbReference>
<keyword evidence="2" id="KW-0229">DNA integration</keyword>
<evidence type="ECO:0000256" key="2">
    <source>
        <dbReference type="ARBA" id="ARBA00022908"/>
    </source>
</evidence>
<organism evidence="9 10">
    <name type="scientific">Modestobacter italicus (strain DSM 44449 / CECT 9708 / BC 501)</name>
    <dbReference type="NCBI Taxonomy" id="2732864"/>
    <lineage>
        <taxon>Bacteria</taxon>
        <taxon>Bacillati</taxon>
        <taxon>Actinomycetota</taxon>
        <taxon>Actinomycetes</taxon>
        <taxon>Geodermatophilales</taxon>
        <taxon>Geodermatophilaceae</taxon>
        <taxon>Modestobacter</taxon>
    </lineage>
</organism>
<evidence type="ECO:0000256" key="4">
    <source>
        <dbReference type="ARBA" id="ARBA00023172"/>
    </source>
</evidence>
<dbReference type="EMBL" id="FO203431">
    <property type="protein sequence ID" value="CCH89208.1"/>
    <property type="molecule type" value="Genomic_DNA"/>
</dbReference>
<dbReference type="PROSITE" id="PS00397">
    <property type="entry name" value="RECOMBINASES_1"/>
    <property type="match status" value="1"/>
</dbReference>
<evidence type="ECO:0000256" key="3">
    <source>
        <dbReference type="ARBA" id="ARBA00023125"/>
    </source>
</evidence>
<dbReference type="GO" id="GO:0015074">
    <property type="term" value="P:DNA integration"/>
    <property type="evidence" value="ECO:0007669"/>
    <property type="project" value="UniProtKB-KW"/>
</dbReference>
<dbReference type="InterPro" id="IPR050639">
    <property type="entry name" value="SSR_resolvase"/>
</dbReference>
<dbReference type="HOGENOM" id="CLU_010686_8_0_11"/>
<evidence type="ECO:0000256" key="5">
    <source>
        <dbReference type="PIRSR" id="PIRSR606118-50"/>
    </source>
</evidence>
<accession>I4F0P5</accession>
<dbReference type="SUPFAM" id="SSF46689">
    <property type="entry name" value="Homeodomain-like"/>
    <property type="match status" value="1"/>
</dbReference>
<keyword evidence="4" id="KW-0233">DNA recombination</keyword>
<keyword evidence="3" id="KW-0238">DNA-binding</keyword>
<evidence type="ECO:0000259" key="8">
    <source>
        <dbReference type="PROSITE" id="PS51736"/>
    </source>
</evidence>
<dbReference type="KEGG" id="mmar:MODMU_3804"/>
<feature type="region of interest" description="Disordered" evidence="7">
    <location>
        <begin position="210"/>
        <end position="243"/>
    </location>
</feature>
<dbReference type="Pfam" id="PF00239">
    <property type="entry name" value="Resolvase"/>
    <property type="match status" value="1"/>
</dbReference>
<evidence type="ECO:0000256" key="7">
    <source>
        <dbReference type="SAM" id="MobiDB-lite"/>
    </source>
</evidence>
<dbReference type="SMART" id="SM00857">
    <property type="entry name" value="Resolvase"/>
    <property type="match status" value="1"/>
</dbReference>
<evidence type="ECO:0000256" key="6">
    <source>
        <dbReference type="PROSITE-ProRule" id="PRU10137"/>
    </source>
</evidence>
<keyword evidence="10" id="KW-1185">Reference proteome</keyword>
<dbReference type="AlphaFoldDB" id="I4F0P5"/>
<dbReference type="Proteomes" id="UP000006461">
    <property type="component" value="Chromosome"/>
</dbReference>
<feature type="domain" description="Resolvase/invertase-type recombinase catalytic" evidence="8">
    <location>
        <begin position="2"/>
        <end position="135"/>
    </location>
</feature>
<sequence length="243" mass="25701">MNMVGYARVSTFEQDPALQHDALTAAGAVRVFTDYASGATAARPQLIACLDFLRPGDTLAVWRIDRLGRSVADLTTIVNDLGARGIQFPSLTEAIDTTTVGGELVFHIFAAVAQMERRLISERTRAGLAAARARGRAGRRPTVMTPERLIAAQAMRAQGMTLIQIAATLGIGRSSLVRGLAQASAEPDSVTVSNALEQPAIALPEQVLPPAQELEPTPVAPPTSVPDVGMQLPGRSTRRGAET</sequence>
<dbReference type="STRING" id="477641.MODMU_3804"/>
<proteinExistence type="inferred from homology"/>
<dbReference type="PATRIC" id="fig|477641.3.peg.3568"/>
<name>I4F0P5_MODI5</name>
<comment type="similarity">
    <text evidence="1">Belongs to the site-specific recombinase resolvase family.</text>
</comment>
<dbReference type="OMA" id="QRQMEGI"/>
<dbReference type="Gene3D" id="3.40.50.1390">
    <property type="entry name" value="Resolvase, N-terminal catalytic domain"/>
    <property type="match status" value="1"/>
</dbReference>
<gene>
    <name evidence="9" type="primary">invA</name>
    <name evidence="9" type="ordered locus">MODMU_3804</name>
</gene>
<evidence type="ECO:0000313" key="9">
    <source>
        <dbReference type="EMBL" id="CCH89208.1"/>
    </source>
</evidence>